<dbReference type="Proteomes" id="UP000000593">
    <property type="component" value="Chromosome 2"/>
</dbReference>
<dbReference type="Gene3D" id="3.40.50.1820">
    <property type="entry name" value="alpha/beta hydrolase"/>
    <property type="match status" value="1"/>
</dbReference>
<dbReference type="STRING" id="298386.PBPRB1568"/>
<dbReference type="SUPFAM" id="SSF53474">
    <property type="entry name" value="alpha/beta-Hydrolases"/>
    <property type="match status" value="1"/>
</dbReference>
<dbReference type="InterPro" id="IPR029058">
    <property type="entry name" value="AB_hydrolase_fold"/>
</dbReference>
<gene>
    <name evidence="1" type="primary">SMU.118C</name>
    <name evidence="1" type="ordered locus">PBPRB1568</name>
</gene>
<dbReference type="KEGG" id="ppr:PBPRB1568"/>
<dbReference type="PANTHER" id="PTHR10061">
    <property type="entry name" value="S-FORMYLGLUTATHIONE HYDROLASE"/>
    <property type="match status" value="1"/>
</dbReference>
<accession>Q6LH00</accession>
<reference evidence="2" key="1">
    <citation type="journal article" date="2005" name="Science">
        <title>Life at depth: Photobacterium profundum genome sequence and expression analysis.</title>
        <authorList>
            <person name="Vezzi A."/>
            <person name="Campanaro S."/>
            <person name="D'Angelo M."/>
            <person name="Simonato F."/>
            <person name="Vitulo N."/>
            <person name="Lauro F.M."/>
            <person name="Cestaro A."/>
            <person name="Malacrida G."/>
            <person name="Simionati B."/>
            <person name="Cannata N."/>
            <person name="Romualdi C."/>
            <person name="Bartlett D.H."/>
            <person name="Valle G."/>
        </authorList>
    </citation>
    <scope>NUCLEOTIDE SEQUENCE [LARGE SCALE GENOMIC DNA]</scope>
    <source>
        <strain evidence="2">ATCC BAA-1253 / SS9</strain>
    </source>
</reference>
<protein>
    <submittedName>
        <fullName evidence="1">Uncharacterized protein</fullName>
    </submittedName>
</protein>
<dbReference type="AlphaFoldDB" id="Q6LH00"/>
<evidence type="ECO:0000313" key="1">
    <source>
        <dbReference type="EMBL" id="CAG23430.1"/>
    </source>
</evidence>
<dbReference type="GO" id="GO:0018738">
    <property type="term" value="F:S-formylglutathione hydrolase activity"/>
    <property type="evidence" value="ECO:0007669"/>
    <property type="project" value="InterPro"/>
</dbReference>
<dbReference type="InterPro" id="IPR014186">
    <property type="entry name" value="S-formylglutathione_hydrol"/>
</dbReference>
<dbReference type="eggNOG" id="COG0627">
    <property type="taxonomic scope" value="Bacteria"/>
</dbReference>
<dbReference type="EMBL" id="CR378679">
    <property type="protein sequence ID" value="CAG23430.1"/>
    <property type="molecule type" value="Genomic_DNA"/>
</dbReference>
<proteinExistence type="predicted"/>
<sequence>MQRDRKMTIENISVNKSFGGWHKQYSHYSNILNCTMQFAIFFPPQVVCGKKVPVIYWLSDVSCTIGIYTKWLRINQSAKRRELI</sequence>
<keyword evidence="2" id="KW-1185">Reference proteome</keyword>
<dbReference type="PANTHER" id="PTHR10061:SF1">
    <property type="entry name" value="S-FORMYLGLUTATHIONE HYDROLASE YEIG"/>
    <property type="match status" value="1"/>
</dbReference>
<name>Q6LH00_PHOPR</name>
<evidence type="ECO:0000313" key="2">
    <source>
        <dbReference type="Proteomes" id="UP000000593"/>
    </source>
</evidence>
<organism evidence="1 2">
    <name type="scientific">Photobacterium profundum (strain SS9)</name>
    <dbReference type="NCBI Taxonomy" id="298386"/>
    <lineage>
        <taxon>Bacteria</taxon>
        <taxon>Pseudomonadati</taxon>
        <taxon>Pseudomonadota</taxon>
        <taxon>Gammaproteobacteria</taxon>
        <taxon>Vibrionales</taxon>
        <taxon>Vibrionaceae</taxon>
        <taxon>Photobacterium</taxon>
    </lineage>
</organism>
<dbReference type="HOGENOM" id="CLU_2524637_0_0_6"/>
<dbReference type="GO" id="GO:0005829">
    <property type="term" value="C:cytosol"/>
    <property type="evidence" value="ECO:0007669"/>
    <property type="project" value="TreeGrafter"/>
</dbReference>
<dbReference type="GO" id="GO:0046294">
    <property type="term" value="P:formaldehyde catabolic process"/>
    <property type="evidence" value="ECO:0007669"/>
    <property type="project" value="InterPro"/>
</dbReference>